<dbReference type="PANTHER" id="PTHR10997:SF18">
    <property type="entry name" value="D-IMPORTIN 7_RANBP7"/>
    <property type="match status" value="1"/>
</dbReference>
<evidence type="ECO:0000256" key="2">
    <source>
        <dbReference type="ARBA" id="ARBA00004496"/>
    </source>
</evidence>
<dbReference type="eggNOG" id="KOG1991">
    <property type="taxonomic scope" value="Eukaryota"/>
</dbReference>
<proteinExistence type="predicted"/>
<dbReference type="AlphaFoldDB" id="K8EPP7"/>
<dbReference type="RefSeq" id="XP_007508625.1">
    <property type="nucleotide sequence ID" value="XM_007508563.1"/>
</dbReference>
<dbReference type="Gene3D" id="1.25.10.10">
    <property type="entry name" value="Leucine-rich Repeat Variant"/>
    <property type="match status" value="1"/>
</dbReference>
<dbReference type="OrthoDB" id="760868at2759"/>
<feature type="compositionally biased region" description="Basic and acidic residues" evidence="8">
    <location>
        <begin position="973"/>
        <end position="987"/>
    </location>
</feature>
<feature type="coiled-coil region" evidence="7">
    <location>
        <begin position="937"/>
        <end position="964"/>
    </location>
</feature>
<protein>
    <recommendedName>
        <fullName evidence="9">Importin N-terminal domain-containing protein</fullName>
    </recommendedName>
</protein>
<evidence type="ECO:0000313" key="11">
    <source>
        <dbReference type="Proteomes" id="UP000198341"/>
    </source>
</evidence>
<feature type="domain" description="Importin N-terminal" evidence="9">
    <location>
        <begin position="30"/>
        <end position="105"/>
    </location>
</feature>
<keyword evidence="7" id="KW-0175">Coiled coil</keyword>
<sequence length="1121" mass="128434">MTELQEQRLSHLAQILSCTLSPDKLVRSSAEEWLETNSNRENFSTDLLYLIAAENVTDEALKLSASIQLKLHVRKHWEPRHTTFFAMIETDKAIVRENILEIMSNPSLRARVRSQMEESVKDIVREDFPEKWDAGKMMEWILSSMDDGSSDTRKLVGMTAMHAITRKFEFKREMEREEVLNPCVERAFPKMLIMLRGCLERMMQSQEREDIVVEQMVGEYAKAIIKTFWSATYLDIPKAMRQQHAGEGGQPFEALAGWVQTFLQILDCKTPLKMISMQDASKVIECDVTEDELEFKQWPFWKTKKWAQHVMGRLFTRLGNVKLAKEEHKDLAKFFKAHFVESLVNINIKTLADSSLGKNVETRVPDRIVNLALQFLVSAVHVAAAYKAMKPVMPDLITKVCFPLLCYDNSDDELWRDDPKEFVRRSADIMQEMYSPRHAAVNFLSELSRGGKRKTEFFSTVVNCAVEVLQANAQIPDLASRDRSRLDGALYLVGQLSGVLKLEKGYKESLEDMLVAHVLPSFQSPHGNLRAKACWTAAQFADIKFNNPENFVNLFWNVCNCLKDPDLPVKVEAVCSLRAFIDHSEDLETLKPILPQLLDEFFKIMDQVESEDIVYTLETITEKFGEEIAPYALGMTTNLAQAYWKCIKEAEERSNAEDDNEGTGNADYDDDFQAMQSSGCLRAISTILTSVSSLPEVYPQLEHILLPIILRMESDIDLFEEMLEIVGYITYYSPRISQEMWQVWPKMLAVLNNGWALQYFEHVLIPMDNFISRNTDIFVSSAQAKQDTYKICEKVLTPEQVMEEDMMTAPKLMECVLANCKGRVDDLLPLYLQLSVQSLIEFQPDSRFLQDLLMGVVMNGLIYNADQTVKHLQPALPMVLEKLVAMLELRSKSSKKRKHFLRVHDKKIVALGLMALMQSPEANNQNLLNEQSLMHLMKHLVSLLEDLRQQIESEDSRYQDSIKTYLENAAKSRENDVYEQYSRHRDDEDFEEDEDADEMTPQMRYQQALDRVKASGSAEPLEFDQSKFEEQDFSDSDSEGFAEDDEGSQSPLDDIDAFITFGSFMQALQSTAPQMSQLVRAQSASEVANLTMHAMKRTSEHSKEREEARKNLPPGHNFGAL</sequence>
<dbReference type="PROSITE" id="PS50166">
    <property type="entry name" value="IMPORTIN_B_NT"/>
    <property type="match status" value="1"/>
</dbReference>
<keyword evidence="4" id="KW-0963">Cytoplasm</keyword>
<dbReference type="InterPro" id="IPR011989">
    <property type="entry name" value="ARM-like"/>
</dbReference>
<feature type="compositionally biased region" description="Basic and acidic residues" evidence="8">
    <location>
        <begin position="1097"/>
        <end position="1110"/>
    </location>
</feature>
<evidence type="ECO:0000256" key="6">
    <source>
        <dbReference type="ARBA" id="ARBA00023242"/>
    </source>
</evidence>
<dbReference type="SUPFAM" id="SSF48371">
    <property type="entry name" value="ARM repeat"/>
    <property type="match status" value="1"/>
</dbReference>
<dbReference type="GO" id="GO:0005829">
    <property type="term" value="C:cytosol"/>
    <property type="evidence" value="ECO:0007669"/>
    <property type="project" value="TreeGrafter"/>
</dbReference>
<dbReference type="GO" id="GO:0031267">
    <property type="term" value="F:small GTPase binding"/>
    <property type="evidence" value="ECO:0007669"/>
    <property type="project" value="InterPro"/>
</dbReference>
<gene>
    <name evidence="10" type="ordered locus">Bathy16g02250</name>
</gene>
<dbReference type="GO" id="GO:0006606">
    <property type="term" value="P:protein import into nucleus"/>
    <property type="evidence" value="ECO:0007669"/>
    <property type="project" value="TreeGrafter"/>
</dbReference>
<keyword evidence="3" id="KW-0813">Transport</keyword>
<organism evidence="10 11">
    <name type="scientific">Bathycoccus prasinos</name>
    <dbReference type="NCBI Taxonomy" id="41875"/>
    <lineage>
        <taxon>Eukaryota</taxon>
        <taxon>Viridiplantae</taxon>
        <taxon>Chlorophyta</taxon>
        <taxon>Mamiellophyceae</taxon>
        <taxon>Mamiellales</taxon>
        <taxon>Bathycoccaceae</taxon>
        <taxon>Bathycoccus</taxon>
    </lineage>
</organism>
<evidence type="ECO:0000256" key="1">
    <source>
        <dbReference type="ARBA" id="ARBA00004123"/>
    </source>
</evidence>
<keyword evidence="5" id="KW-0653">Protein transport</keyword>
<reference evidence="10 11" key="1">
    <citation type="submission" date="2011-10" db="EMBL/GenBank/DDBJ databases">
        <authorList>
            <person name="Genoscope - CEA"/>
        </authorList>
    </citation>
    <scope>NUCLEOTIDE SEQUENCE [LARGE SCALE GENOMIC DNA]</scope>
    <source>
        <strain evidence="10 11">RCC 1105</strain>
    </source>
</reference>
<feature type="compositionally biased region" description="Acidic residues" evidence="8">
    <location>
        <begin position="1031"/>
        <end position="1047"/>
    </location>
</feature>
<keyword evidence="6" id="KW-0539">Nucleus</keyword>
<dbReference type="Pfam" id="PF08506">
    <property type="entry name" value="Cse1"/>
    <property type="match status" value="1"/>
</dbReference>
<keyword evidence="11" id="KW-1185">Reference proteome</keyword>
<evidence type="ECO:0000313" key="10">
    <source>
        <dbReference type="EMBL" id="CCO20242.1"/>
    </source>
</evidence>
<dbReference type="PANTHER" id="PTHR10997">
    <property type="entry name" value="IMPORTIN-7, 8, 11"/>
    <property type="match status" value="1"/>
</dbReference>
<feature type="region of interest" description="Disordered" evidence="8">
    <location>
        <begin position="1093"/>
        <end position="1121"/>
    </location>
</feature>
<feature type="compositionally biased region" description="Acidic residues" evidence="8">
    <location>
        <begin position="988"/>
        <end position="998"/>
    </location>
</feature>
<dbReference type="EMBL" id="FO082263">
    <property type="protein sequence ID" value="CCO20242.1"/>
    <property type="molecule type" value="Genomic_DNA"/>
</dbReference>
<dbReference type="KEGG" id="bpg:Bathy16g02250"/>
<dbReference type="GeneID" id="19011199"/>
<comment type="subcellular location">
    <subcellularLocation>
        <location evidence="2">Cytoplasm</location>
    </subcellularLocation>
    <subcellularLocation>
        <location evidence="1">Nucleus</location>
    </subcellularLocation>
</comment>
<accession>K8EPP7</accession>
<evidence type="ECO:0000256" key="5">
    <source>
        <dbReference type="ARBA" id="ARBA00022927"/>
    </source>
</evidence>
<evidence type="ECO:0000256" key="8">
    <source>
        <dbReference type="SAM" id="MobiDB-lite"/>
    </source>
</evidence>
<evidence type="ECO:0000256" key="4">
    <source>
        <dbReference type="ARBA" id="ARBA00022490"/>
    </source>
</evidence>
<dbReference type="STRING" id="41875.K8EPP7"/>
<evidence type="ECO:0000256" key="7">
    <source>
        <dbReference type="SAM" id="Coils"/>
    </source>
</evidence>
<name>K8EPP7_9CHLO</name>
<dbReference type="InterPro" id="IPR001494">
    <property type="entry name" value="Importin-beta_N"/>
</dbReference>
<evidence type="ECO:0000256" key="3">
    <source>
        <dbReference type="ARBA" id="ARBA00022448"/>
    </source>
</evidence>
<dbReference type="Proteomes" id="UP000198341">
    <property type="component" value="Chromosome 16"/>
</dbReference>
<dbReference type="GO" id="GO:0005635">
    <property type="term" value="C:nuclear envelope"/>
    <property type="evidence" value="ECO:0007669"/>
    <property type="project" value="TreeGrafter"/>
</dbReference>
<dbReference type="Pfam" id="PF03810">
    <property type="entry name" value="IBN_N"/>
    <property type="match status" value="1"/>
</dbReference>
<evidence type="ECO:0000259" key="9">
    <source>
        <dbReference type="PROSITE" id="PS50166"/>
    </source>
</evidence>
<dbReference type="InterPro" id="IPR013713">
    <property type="entry name" value="XPO2_central"/>
</dbReference>
<dbReference type="InterPro" id="IPR016024">
    <property type="entry name" value="ARM-type_fold"/>
</dbReference>
<feature type="region of interest" description="Disordered" evidence="8">
    <location>
        <begin position="973"/>
        <end position="1053"/>
    </location>
</feature>
<dbReference type="SMART" id="SM00913">
    <property type="entry name" value="IBN_N"/>
    <property type="match status" value="1"/>
</dbReference>